<keyword evidence="4 7" id="KW-0808">Transferase</keyword>
<evidence type="ECO:0000256" key="2">
    <source>
        <dbReference type="ARBA" id="ARBA00022553"/>
    </source>
</evidence>
<evidence type="ECO:0000256" key="5">
    <source>
        <dbReference type="ARBA" id="ARBA00022683"/>
    </source>
</evidence>
<dbReference type="PROSITE" id="PS51094">
    <property type="entry name" value="PTS_EIIA_TYPE_2"/>
    <property type="match status" value="1"/>
</dbReference>
<dbReference type="InterPro" id="IPR002178">
    <property type="entry name" value="PTS_EIIA_type-2_dom"/>
</dbReference>
<dbReference type="GO" id="GO:0016020">
    <property type="term" value="C:membrane"/>
    <property type="evidence" value="ECO:0007669"/>
    <property type="project" value="InterPro"/>
</dbReference>
<evidence type="ECO:0000313" key="9">
    <source>
        <dbReference type="Proteomes" id="UP001196408"/>
    </source>
</evidence>
<dbReference type="GO" id="GO:0008982">
    <property type="term" value="F:protein-N(PI)-phosphohistidine-sugar phosphotransferase activity"/>
    <property type="evidence" value="ECO:0007669"/>
    <property type="project" value="InterPro"/>
</dbReference>
<keyword evidence="3" id="KW-0762">Sugar transport</keyword>
<evidence type="ECO:0000256" key="4">
    <source>
        <dbReference type="ARBA" id="ARBA00022679"/>
    </source>
</evidence>
<dbReference type="EC" id="2.7.1.202" evidence="7"/>
<organism evidence="7 9">
    <name type="scientific">Catenibacterium mitsuokai</name>
    <dbReference type="NCBI Taxonomy" id="100886"/>
    <lineage>
        <taxon>Bacteria</taxon>
        <taxon>Bacillati</taxon>
        <taxon>Bacillota</taxon>
        <taxon>Erysipelotrichia</taxon>
        <taxon>Erysipelotrichales</taxon>
        <taxon>Coprobacillaceae</taxon>
        <taxon>Catenibacterium</taxon>
    </lineage>
</organism>
<comment type="caution">
    <text evidence="7">The sequence shown here is derived from an EMBL/GenBank/DDBJ whole genome shotgun (WGS) entry which is preliminary data.</text>
</comment>
<dbReference type="Proteomes" id="UP001197492">
    <property type="component" value="Unassembled WGS sequence"/>
</dbReference>
<proteinExistence type="predicted"/>
<dbReference type="EMBL" id="JAHOEF010000061">
    <property type="protein sequence ID" value="MBV3383278.1"/>
    <property type="molecule type" value="Genomic_DNA"/>
</dbReference>
<keyword evidence="1" id="KW-0813">Transport</keyword>
<dbReference type="EMBL" id="JAHOEL010000057">
    <property type="protein sequence ID" value="MBV3393259.1"/>
    <property type="molecule type" value="Genomic_DNA"/>
</dbReference>
<evidence type="ECO:0000313" key="7">
    <source>
        <dbReference type="EMBL" id="MBV3383278.1"/>
    </source>
</evidence>
<evidence type="ECO:0000313" key="10">
    <source>
        <dbReference type="Proteomes" id="UP001197492"/>
    </source>
</evidence>
<evidence type="ECO:0000256" key="1">
    <source>
        <dbReference type="ARBA" id="ARBA00022448"/>
    </source>
</evidence>
<dbReference type="AlphaFoldDB" id="A0AAW4N249"/>
<dbReference type="GO" id="GO:0009401">
    <property type="term" value="P:phosphoenolpyruvate-dependent sugar phosphotransferase system"/>
    <property type="evidence" value="ECO:0007669"/>
    <property type="project" value="UniProtKB-KW"/>
</dbReference>
<dbReference type="GO" id="GO:0030295">
    <property type="term" value="F:protein kinase activator activity"/>
    <property type="evidence" value="ECO:0007669"/>
    <property type="project" value="TreeGrafter"/>
</dbReference>
<keyword evidence="10" id="KW-1185">Reference proteome</keyword>
<gene>
    <name evidence="7" type="ORF">KSV97_08625</name>
    <name evidence="8" type="ORF">KSW06_08335</name>
</gene>
<dbReference type="CDD" id="cd00211">
    <property type="entry name" value="PTS_IIA_fru"/>
    <property type="match status" value="1"/>
</dbReference>
<dbReference type="Pfam" id="PF00359">
    <property type="entry name" value="PTS_EIIA_2"/>
    <property type="match status" value="1"/>
</dbReference>
<sequence length="153" mass="17655">MNELLNEQTTFLDVDEKDKDGILKFISHKAKLLDITDDEDALYHDFLEREKEFSTGLQDGFAIPHARTDNVKKVTVMFLRNKNSIDWQTLDDKPVKYIFALLVPKQSAGDVHLKMISSLATALLEDEFKDTIISSNDKAELTRYILKMMEEEN</sequence>
<keyword evidence="2" id="KW-0597">Phosphoprotein</keyword>
<dbReference type="RefSeq" id="WP_217748008.1">
    <property type="nucleotide sequence ID" value="NZ_JAHOEB010000061.1"/>
</dbReference>
<dbReference type="Proteomes" id="UP001196408">
    <property type="component" value="Unassembled WGS sequence"/>
</dbReference>
<dbReference type="InterPro" id="IPR051541">
    <property type="entry name" value="PTS_SugarTrans_NitroReg"/>
</dbReference>
<evidence type="ECO:0000259" key="6">
    <source>
        <dbReference type="PROSITE" id="PS51094"/>
    </source>
</evidence>
<evidence type="ECO:0000256" key="3">
    <source>
        <dbReference type="ARBA" id="ARBA00022597"/>
    </source>
</evidence>
<dbReference type="PANTHER" id="PTHR47738">
    <property type="entry name" value="PTS SYSTEM FRUCTOSE-LIKE EIIA COMPONENT-RELATED"/>
    <property type="match status" value="1"/>
</dbReference>
<name>A0AAW4N249_9FIRM</name>
<dbReference type="InterPro" id="IPR004715">
    <property type="entry name" value="PTS_IIA_fruc"/>
</dbReference>
<keyword evidence="5" id="KW-0598">Phosphotransferase system</keyword>
<protein>
    <submittedName>
        <fullName evidence="7">Fructose PTS transporter subunit IIA</fullName>
        <ecNumber evidence="7">2.7.1.202</ecNumber>
    </submittedName>
</protein>
<dbReference type="NCBIfam" id="TIGR00848">
    <property type="entry name" value="fruA"/>
    <property type="match status" value="1"/>
</dbReference>
<reference evidence="7 10" key="1">
    <citation type="submission" date="2021-06" db="EMBL/GenBank/DDBJ databases">
        <title>Collection of gut derived symbiotic bacterial strains cultured from healthy donors.</title>
        <authorList>
            <person name="Lin H."/>
            <person name="Littmann E."/>
            <person name="Pamer E.G."/>
        </authorList>
    </citation>
    <scope>NUCLEOTIDE SEQUENCE</scope>
    <source>
        <strain evidence="8 10">MSK.21.70</strain>
        <strain evidence="7">MSK.21.82</strain>
    </source>
</reference>
<dbReference type="PANTHER" id="PTHR47738:SF1">
    <property type="entry name" value="NITROGEN REGULATORY PROTEIN"/>
    <property type="match status" value="1"/>
</dbReference>
<evidence type="ECO:0000313" key="8">
    <source>
        <dbReference type="EMBL" id="MBV3393259.1"/>
    </source>
</evidence>
<accession>A0AAW4N249</accession>
<feature type="domain" description="PTS EIIA type-2" evidence="6">
    <location>
        <begin position="3"/>
        <end position="152"/>
    </location>
</feature>